<dbReference type="Gene3D" id="1.10.287.1060">
    <property type="entry name" value="ESAT-6-like"/>
    <property type="match status" value="1"/>
</dbReference>
<comment type="caution">
    <text evidence="1">The sequence shown here is derived from an EMBL/GenBank/DDBJ whole genome shotgun (WGS) entry which is preliminary data.</text>
</comment>
<accession>A0A4R2R4U1</accession>
<gene>
    <name evidence="1" type="ORF">EV191_101684</name>
</gene>
<dbReference type="Proteomes" id="UP000294911">
    <property type="component" value="Unassembled WGS sequence"/>
</dbReference>
<reference evidence="1 2" key="1">
    <citation type="submission" date="2019-03" db="EMBL/GenBank/DDBJ databases">
        <title>Genomic Encyclopedia of Type Strains, Phase IV (KMG-IV): sequencing the most valuable type-strain genomes for metagenomic binning, comparative biology and taxonomic classification.</title>
        <authorList>
            <person name="Goeker M."/>
        </authorList>
    </citation>
    <scope>NUCLEOTIDE SEQUENCE [LARGE SCALE GENOMIC DNA]</scope>
    <source>
        <strain evidence="1 2">DSM 45765</strain>
    </source>
</reference>
<evidence type="ECO:0000313" key="2">
    <source>
        <dbReference type="Proteomes" id="UP000294911"/>
    </source>
</evidence>
<organism evidence="1 2">
    <name type="scientific">Tamaricihabitans halophyticus</name>
    <dbReference type="NCBI Taxonomy" id="1262583"/>
    <lineage>
        <taxon>Bacteria</taxon>
        <taxon>Bacillati</taxon>
        <taxon>Actinomycetota</taxon>
        <taxon>Actinomycetes</taxon>
        <taxon>Pseudonocardiales</taxon>
        <taxon>Pseudonocardiaceae</taxon>
        <taxon>Tamaricihabitans</taxon>
    </lineage>
</organism>
<keyword evidence="2" id="KW-1185">Reference proteome</keyword>
<evidence type="ECO:0000313" key="1">
    <source>
        <dbReference type="EMBL" id="TCP56738.1"/>
    </source>
</evidence>
<dbReference type="AlphaFoldDB" id="A0A4R2R4U1"/>
<protein>
    <submittedName>
        <fullName evidence="1">Uncharacterized protein</fullName>
    </submittedName>
</protein>
<dbReference type="EMBL" id="SLXQ01000001">
    <property type="protein sequence ID" value="TCP56738.1"/>
    <property type="molecule type" value="Genomic_DNA"/>
</dbReference>
<name>A0A4R2R4U1_9PSEU</name>
<dbReference type="OrthoDB" id="3694733at2"/>
<dbReference type="RefSeq" id="WP_132875300.1">
    <property type="nucleotide sequence ID" value="NZ_SLXQ01000001.1"/>
</dbReference>
<proteinExistence type="predicted"/>
<sequence>MYEAGTGGAGTPGAVGFANAAAGGQVSINPDEAQTALAKIRSGKDTVNELLTKASRLNEQPQLGANQVGNAMATKMATRADGAGSYTDALRKLYGQYQKAEEGLVTAMQNYQSNEQDGARQFGGLA</sequence>